<gene>
    <name evidence="1" type="ORF">RMAECT_1269</name>
</gene>
<evidence type="ECO:0000313" key="1">
    <source>
        <dbReference type="EMBL" id="KJV78158.1"/>
    </source>
</evidence>
<dbReference type="PATRIC" id="fig|1359199.3.peg.1249"/>
<evidence type="ECO:0000313" key="2">
    <source>
        <dbReference type="Proteomes" id="UP000033591"/>
    </source>
</evidence>
<organism evidence="1 2">
    <name type="scientific">Rickettsia rhipicephali str. Ect</name>
    <dbReference type="NCBI Taxonomy" id="1359199"/>
    <lineage>
        <taxon>Bacteria</taxon>
        <taxon>Pseudomonadati</taxon>
        <taxon>Pseudomonadota</taxon>
        <taxon>Alphaproteobacteria</taxon>
        <taxon>Rickettsiales</taxon>
        <taxon>Rickettsiaceae</taxon>
        <taxon>Rickettsieae</taxon>
        <taxon>Rickettsia</taxon>
        <taxon>spotted fever group</taxon>
    </lineage>
</organism>
<proteinExistence type="predicted"/>
<name>A0A0F3PCY9_RICRH</name>
<accession>A0A0F3PCY9</accession>
<protein>
    <submittedName>
        <fullName evidence="1">Uncharacterized protein</fullName>
    </submittedName>
</protein>
<comment type="caution">
    <text evidence="1">The sequence shown here is derived from an EMBL/GenBank/DDBJ whole genome shotgun (WGS) entry which is preliminary data.</text>
</comment>
<sequence>MWCKFIIASYFLVASNISEKELRIAKSSIFANCLIISGWKFRFYK</sequence>
<dbReference type="EMBL" id="LAOC01000001">
    <property type="protein sequence ID" value="KJV78158.1"/>
    <property type="molecule type" value="Genomic_DNA"/>
</dbReference>
<dbReference type="AlphaFoldDB" id="A0A0F3PCY9"/>
<dbReference type="Proteomes" id="UP000033591">
    <property type="component" value="Unassembled WGS sequence"/>
</dbReference>
<reference evidence="1 2" key="1">
    <citation type="submission" date="2015-01" db="EMBL/GenBank/DDBJ databases">
        <title>Genome Sequencing of Rickettsiales.</title>
        <authorList>
            <person name="Daugherty S.C."/>
            <person name="Su Q."/>
            <person name="Abolude K."/>
            <person name="Beier-Sexton M."/>
            <person name="Carlyon J.A."/>
            <person name="Carter R."/>
            <person name="Day N.P."/>
            <person name="Dumler S.J."/>
            <person name="Dyachenko V."/>
            <person name="Godinez A."/>
            <person name="Kurtti T.J."/>
            <person name="Lichay M."/>
            <person name="Mullins K.E."/>
            <person name="Ott S."/>
            <person name="Pappas-Brown V."/>
            <person name="Paris D.H."/>
            <person name="Patel P."/>
            <person name="Richards A.L."/>
            <person name="Sadzewicz L."/>
            <person name="Sears K."/>
            <person name="Seidman D."/>
            <person name="Sengamalay N."/>
            <person name="Stenos J."/>
            <person name="Tallon L.J."/>
            <person name="Vincent G."/>
            <person name="Fraser C.M."/>
            <person name="Munderloh U."/>
            <person name="Dunning-Hotopp J.C."/>
        </authorList>
    </citation>
    <scope>NUCLEOTIDE SEQUENCE [LARGE SCALE GENOMIC DNA]</scope>
    <source>
        <strain evidence="1 2">Ect</strain>
    </source>
</reference>